<keyword evidence="3" id="KW-0731">Sigma factor</keyword>
<dbReference type="EMBL" id="CP060715">
    <property type="protein sequence ID" value="QNN61617.1"/>
    <property type="molecule type" value="Genomic_DNA"/>
</dbReference>
<feature type="domain" description="RNA polymerase sigma-70 region 2" evidence="5">
    <location>
        <begin position="27"/>
        <end position="85"/>
    </location>
</feature>
<dbReference type="InterPro" id="IPR013324">
    <property type="entry name" value="RNA_pol_sigma_r3/r4-like"/>
</dbReference>
<evidence type="ECO:0000313" key="7">
    <source>
        <dbReference type="EMBL" id="QNN61617.1"/>
    </source>
</evidence>
<dbReference type="AlphaFoldDB" id="A0A7G9S192"/>
<dbReference type="InterPro" id="IPR013325">
    <property type="entry name" value="RNA_pol_sigma_r2"/>
</dbReference>
<protein>
    <submittedName>
        <fullName evidence="7">Sigma-70 family RNA polymerase sigma factor</fullName>
    </submittedName>
</protein>
<dbReference type="PANTHER" id="PTHR43133">
    <property type="entry name" value="RNA POLYMERASE ECF-TYPE SIGMA FACTO"/>
    <property type="match status" value="1"/>
</dbReference>
<keyword evidence="8" id="KW-1185">Reference proteome</keyword>
<dbReference type="Pfam" id="PF08281">
    <property type="entry name" value="Sigma70_r4_2"/>
    <property type="match status" value="1"/>
</dbReference>
<dbReference type="SUPFAM" id="SSF88659">
    <property type="entry name" value="Sigma3 and sigma4 domains of RNA polymerase sigma factors"/>
    <property type="match status" value="1"/>
</dbReference>
<evidence type="ECO:0000256" key="2">
    <source>
        <dbReference type="ARBA" id="ARBA00023015"/>
    </source>
</evidence>
<dbReference type="InterPro" id="IPR007627">
    <property type="entry name" value="RNA_pol_sigma70_r2"/>
</dbReference>
<evidence type="ECO:0000259" key="6">
    <source>
        <dbReference type="Pfam" id="PF08281"/>
    </source>
</evidence>
<dbReference type="RefSeq" id="WP_187534816.1">
    <property type="nucleotide sequence ID" value="NZ_CP060715.1"/>
</dbReference>
<dbReference type="Gene3D" id="1.10.10.10">
    <property type="entry name" value="Winged helix-like DNA-binding domain superfamily/Winged helix DNA-binding domain"/>
    <property type="match status" value="1"/>
</dbReference>
<dbReference type="NCBIfam" id="TIGR02937">
    <property type="entry name" value="sigma70-ECF"/>
    <property type="match status" value="1"/>
</dbReference>
<gene>
    <name evidence="7" type="ORF">H9L01_04490</name>
</gene>
<name>A0A7G9S192_9FIRM</name>
<dbReference type="InterPro" id="IPR013249">
    <property type="entry name" value="RNA_pol_sigma70_r4_t2"/>
</dbReference>
<evidence type="ECO:0000256" key="4">
    <source>
        <dbReference type="ARBA" id="ARBA00023163"/>
    </source>
</evidence>
<evidence type="ECO:0000313" key="8">
    <source>
        <dbReference type="Proteomes" id="UP000515928"/>
    </source>
</evidence>
<proteinExistence type="inferred from homology"/>
<feature type="domain" description="RNA polymerase sigma factor 70 region 4 type 2" evidence="6">
    <location>
        <begin position="107"/>
        <end position="157"/>
    </location>
</feature>
<dbReference type="KEGG" id="eio:H9L01_04490"/>
<dbReference type="GO" id="GO:0006352">
    <property type="term" value="P:DNA-templated transcription initiation"/>
    <property type="evidence" value="ECO:0007669"/>
    <property type="project" value="InterPro"/>
</dbReference>
<comment type="similarity">
    <text evidence="1">Belongs to the sigma-70 factor family. ECF subfamily.</text>
</comment>
<dbReference type="InterPro" id="IPR039425">
    <property type="entry name" value="RNA_pol_sigma-70-like"/>
</dbReference>
<dbReference type="GO" id="GO:0003677">
    <property type="term" value="F:DNA binding"/>
    <property type="evidence" value="ECO:0007669"/>
    <property type="project" value="InterPro"/>
</dbReference>
<dbReference type="Gene3D" id="1.10.1740.10">
    <property type="match status" value="1"/>
</dbReference>
<sequence>MEISDYKKAIRNDKHLVVVLQSFSVQMQKIAFSYYNNSDFADEVICSTIYKVYKNRKKVRKPEYFKTWVMRILINECKDELKRRNQFVELVNLNDLPVQSTEDYSYVKDYLNTLTTDEQEIIRLKVYSQFSFREVGEMLEIPESTIKSKYYSILKKLKIEMEDNYE</sequence>
<dbReference type="InterPro" id="IPR014284">
    <property type="entry name" value="RNA_pol_sigma-70_dom"/>
</dbReference>
<evidence type="ECO:0000259" key="5">
    <source>
        <dbReference type="Pfam" id="PF04542"/>
    </source>
</evidence>
<dbReference type="SUPFAM" id="SSF88946">
    <property type="entry name" value="Sigma2 domain of RNA polymerase sigma factors"/>
    <property type="match status" value="1"/>
</dbReference>
<dbReference type="GO" id="GO:0016987">
    <property type="term" value="F:sigma factor activity"/>
    <property type="evidence" value="ECO:0007669"/>
    <property type="project" value="UniProtKB-KW"/>
</dbReference>
<reference evidence="7 8" key="1">
    <citation type="submission" date="2020-08" db="EMBL/GenBank/DDBJ databases">
        <title>Genome sequence of Erysipelothrix inopinata DSM 15511T.</title>
        <authorList>
            <person name="Hyun D.-W."/>
            <person name="Bae J.-W."/>
        </authorList>
    </citation>
    <scope>NUCLEOTIDE SEQUENCE [LARGE SCALE GENOMIC DNA]</scope>
    <source>
        <strain evidence="7 8">DSM 15511</strain>
    </source>
</reference>
<dbReference type="CDD" id="cd06171">
    <property type="entry name" value="Sigma70_r4"/>
    <property type="match status" value="1"/>
</dbReference>
<evidence type="ECO:0000256" key="1">
    <source>
        <dbReference type="ARBA" id="ARBA00010641"/>
    </source>
</evidence>
<dbReference type="Proteomes" id="UP000515928">
    <property type="component" value="Chromosome"/>
</dbReference>
<keyword evidence="2" id="KW-0805">Transcription regulation</keyword>
<keyword evidence="4" id="KW-0804">Transcription</keyword>
<dbReference type="PANTHER" id="PTHR43133:SF51">
    <property type="entry name" value="RNA POLYMERASE SIGMA FACTOR"/>
    <property type="match status" value="1"/>
</dbReference>
<evidence type="ECO:0000256" key="3">
    <source>
        <dbReference type="ARBA" id="ARBA00023082"/>
    </source>
</evidence>
<accession>A0A7G9S192</accession>
<dbReference type="InterPro" id="IPR036388">
    <property type="entry name" value="WH-like_DNA-bd_sf"/>
</dbReference>
<organism evidence="7 8">
    <name type="scientific">Erysipelothrix inopinata</name>
    <dbReference type="NCBI Taxonomy" id="225084"/>
    <lineage>
        <taxon>Bacteria</taxon>
        <taxon>Bacillati</taxon>
        <taxon>Bacillota</taxon>
        <taxon>Erysipelotrichia</taxon>
        <taxon>Erysipelotrichales</taxon>
        <taxon>Erysipelotrichaceae</taxon>
        <taxon>Erysipelothrix</taxon>
    </lineage>
</organism>
<dbReference type="Pfam" id="PF04542">
    <property type="entry name" value="Sigma70_r2"/>
    <property type="match status" value="1"/>
</dbReference>